<accession>A0AAV3SBZ8</accession>
<dbReference type="KEGG" id="hdo:MUK72_15080"/>
<evidence type="ECO:0000313" key="3">
    <source>
        <dbReference type="Proteomes" id="UP000830542"/>
    </source>
</evidence>
<dbReference type="RefSeq" id="WP_244705932.1">
    <property type="nucleotide sequence ID" value="NZ_BAAADN010000001.1"/>
</dbReference>
<reference evidence="2" key="2">
    <citation type="submission" date="2022-04" db="EMBL/GenBank/DDBJ databases">
        <title>Sequencing and genomic assembly of Halococcus dombrowskii.</title>
        <authorList>
            <person name="Lim S.W."/>
            <person name="MacLea K.S."/>
        </authorList>
    </citation>
    <scope>NUCLEOTIDE SEQUENCE</scope>
    <source>
        <strain evidence="2">H4</strain>
        <plasmid evidence="2">unnamed1</plasmid>
    </source>
</reference>
<reference evidence="1" key="3">
    <citation type="submission" date="2023-12" db="EMBL/GenBank/DDBJ databases">
        <authorList>
            <person name="Sun Q."/>
            <person name="Inoue M."/>
        </authorList>
    </citation>
    <scope>NUCLEOTIDE SEQUENCE</scope>
    <source>
        <strain evidence="1">JCM 12289</strain>
    </source>
</reference>
<name>A0AAV3SBZ8_HALDO</name>
<dbReference type="AlphaFoldDB" id="A0AAV3SBZ8"/>
<protein>
    <submittedName>
        <fullName evidence="1">Uncharacterized protein</fullName>
    </submittedName>
</protein>
<dbReference type="EMBL" id="CP095006">
    <property type="protein sequence ID" value="UOO96842.1"/>
    <property type="molecule type" value="Genomic_DNA"/>
</dbReference>
<gene>
    <name evidence="1" type="ORF">GCM10008985_00490</name>
    <name evidence="2" type="ORF">MUK72_15080</name>
</gene>
<dbReference type="Proteomes" id="UP001500962">
    <property type="component" value="Unassembled WGS sequence"/>
</dbReference>
<dbReference type="EMBL" id="BAAADN010000001">
    <property type="protein sequence ID" value="GAA0449040.1"/>
    <property type="molecule type" value="Genomic_DNA"/>
</dbReference>
<evidence type="ECO:0000313" key="1">
    <source>
        <dbReference type="EMBL" id="GAA0449040.1"/>
    </source>
</evidence>
<dbReference type="Proteomes" id="UP000830542">
    <property type="component" value="Plasmid unnamed1"/>
</dbReference>
<sequence>MIQTLLTSIASVLSTSHDDTPSNHSELSPCAAQLHCNHPADKQYERLDDGYVHRLCECGAYLSCRDATPADATLEPWVGTDTTHPDNQ</sequence>
<keyword evidence="2" id="KW-0614">Plasmid</keyword>
<organism evidence="1 4">
    <name type="scientific">Halococcus dombrowskii</name>
    <dbReference type="NCBI Taxonomy" id="179637"/>
    <lineage>
        <taxon>Archaea</taxon>
        <taxon>Methanobacteriati</taxon>
        <taxon>Methanobacteriota</taxon>
        <taxon>Stenosarchaea group</taxon>
        <taxon>Halobacteria</taxon>
        <taxon>Halobacteriales</taxon>
        <taxon>Halococcaceae</taxon>
        <taxon>Halococcus</taxon>
    </lineage>
</organism>
<proteinExistence type="predicted"/>
<evidence type="ECO:0000313" key="2">
    <source>
        <dbReference type="EMBL" id="UOO96842.1"/>
    </source>
</evidence>
<dbReference type="GeneID" id="71763198"/>
<evidence type="ECO:0000313" key="4">
    <source>
        <dbReference type="Proteomes" id="UP001500962"/>
    </source>
</evidence>
<reference evidence="1" key="1">
    <citation type="journal article" date="2014" name="Int. J. Syst. Evol. Microbiol.">
        <title>Complete genome sequence of Corynebacterium casei LMG S-19264T (=DSM 44701T), isolated from a smear-ripened cheese.</title>
        <authorList>
            <consortium name="US DOE Joint Genome Institute (JGI-PGF)"/>
            <person name="Walter F."/>
            <person name="Albersmeier A."/>
            <person name="Kalinowski J."/>
            <person name="Ruckert C."/>
        </authorList>
    </citation>
    <scope>NUCLEOTIDE SEQUENCE</scope>
    <source>
        <strain evidence="1">JCM 12289</strain>
    </source>
</reference>
<geneLocation type="plasmid" evidence="2 3">
    <name>unnamed1</name>
</geneLocation>
<keyword evidence="3" id="KW-1185">Reference proteome</keyword>